<dbReference type="GO" id="GO:0005576">
    <property type="term" value="C:extracellular region"/>
    <property type="evidence" value="ECO:0007669"/>
    <property type="project" value="UniProtKB-SubCell"/>
</dbReference>
<proteinExistence type="inferred from homology"/>
<feature type="compositionally biased region" description="Low complexity" evidence="10">
    <location>
        <begin position="323"/>
        <end position="333"/>
    </location>
</feature>
<sequence length="508" mass="56694">MIPLESATAILPRMPTGRTISGDFPLTIIKPPIVDVRCKAGPSAISSPIIRLLRSRNQRKNSSATSVRSNCSTGSECQQFLRERDDVVEGGNGALQNMQINSVVCVHKQTSCTLPDNIGNCHAISSSRGRLISSAKERSTSLQDEPFGAGKINGEEKLQPCRTSVIKIKDDVDNPEKQIKEKENCQQKEIKINSNDPVVDEKKEETCDSSVVENIKHDDNAAEMEIKQKEGSSCEKANKRARKKCSKSKSPRKRRNSSKTASGGSGLFTRLANLNKQKKHQGLQLNSREETTRTNSHQSKHNCTKYLSVQKLHAAYAPKKGNKSNPNEKNNGNRILLPKVSNTNLLNIKSSSSTPSPGKQQQELENTSSFSSLSSLWKLWNSEDERVKKIFLSEAHSRMISGVPCAPPCTPSVDELKKVEYIPSLSDVKSQRLVKTRLITIGNKMRAEEQKRKEKAAKEEQKRAYGATLQLKQRQRAEIYALNKVMTELENENFRKFMEEHSAETLPV</sequence>
<keyword evidence="5" id="KW-0963">Cytoplasm</keyword>
<name>A0A2B4S3H0_STYPI</name>
<dbReference type="GO" id="GO:0031397">
    <property type="term" value="P:negative regulation of protein ubiquitination"/>
    <property type="evidence" value="ECO:0007669"/>
    <property type="project" value="TreeGrafter"/>
</dbReference>
<evidence type="ECO:0000256" key="1">
    <source>
        <dbReference type="ARBA" id="ARBA00004245"/>
    </source>
</evidence>
<evidence type="ECO:0000256" key="4">
    <source>
        <dbReference type="ARBA" id="ARBA00018251"/>
    </source>
</evidence>
<keyword evidence="8" id="KW-0206">Cytoskeleton</keyword>
<evidence type="ECO:0000313" key="12">
    <source>
        <dbReference type="Proteomes" id="UP000225706"/>
    </source>
</evidence>
<reference evidence="12" key="1">
    <citation type="journal article" date="2017" name="bioRxiv">
        <title>Comparative analysis of the genomes of Stylophora pistillata and Acropora digitifera provides evidence for extensive differences between species of corals.</title>
        <authorList>
            <person name="Voolstra C.R."/>
            <person name="Li Y."/>
            <person name="Liew Y.J."/>
            <person name="Baumgarten S."/>
            <person name="Zoccola D."/>
            <person name="Flot J.-F."/>
            <person name="Tambutte S."/>
            <person name="Allemand D."/>
            <person name="Aranda M."/>
        </authorList>
    </citation>
    <scope>NUCLEOTIDE SEQUENCE [LARGE SCALE GENOMIC DNA]</scope>
</reference>
<dbReference type="EMBL" id="LSMT01000203">
    <property type="protein sequence ID" value="PFX23589.1"/>
    <property type="molecule type" value="Genomic_DNA"/>
</dbReference>
<dbReference type="GO" id="GO:0009306">
    <property type="term" value="P:protein secretion"/>
    <property type="evidence" value="ECO:0007669"/>
    <property type="project" value="TreeGrafter"/>
</dbReference>
<evidence type="ECO:0000256" key="6">
    <source>
        <dbReference type="ARBA" id="ARBA00022525"/>
    </source>
</evidence>
<feature type="coiled-coil region" evidence="9">
    <location>
        <begin position="444"/>
        <end position="492"/>
    </location>
</feature>
<dbReference type="Pfam" id="PF15674">
    <property type="entry name" value="CCDC23"/>
    <property type="match status" value="1"/>
</dbReference>
<accession>A0A2B4S3H0</accession>
<protein>
    <recommendedName>
        <fullName evidence="4">Small vasohibin-binding protein</fullName>
    </recommendedName>
</protein>
<feature type="region of interest" description="Disordered" evidence="10">
    <location>
        <begin position="317"/>
        <end position="367"/>
    </location>
</feature>
<dbReference type="AlphaFoldDB" id="A0A2B4S3H0"/>
<dbReference type="PANTHER" id="PTHR34762">
    <property type="entry name" value="SMALL VASOHIBIN-BINDING PROTEIN"/>
    <property type="match status" value="1"/>
</dbReference>
<feature type="compositionally biased region" description="Polar residues" evidence="10">
    <location>
        <begin position="340"/>
        <end position="367"/>
    </location>
</feature>
<dbReference type="OrthoDB" id="10035051at2759"/>
<comment type="subcellular location">
    <subcellularLocation>
        <location evidence="1">Cytoplasm</location>
        <location evidence="1">Cytoskeleton</location>
    </subcellularLocation>
    <subcellularLocation>
        <location evidence="2">Secreted</location>
    </subcellularLocation>
</comment>
<keyword evidence="12" id="KW-1185">Reference proteome</keyword>
<evidence type="ECO:0000256" key="2">
    <source>
        <dbReference type="ARBA" id="ARBA00004613"/>
    </source>
</evidence>
<dbReference type="GO" id="GO:0045177">
    <property type="term" value="C:apical part of cell"/>
    <property type="evidence" value="ECO:0007669"/>
    <property type="project" value="TreeGrafter"/>
</dbReference>
<dbReference type="STRING" id="50429.A0A2B4S3H0"/>
<dbReference type="GO" id="GO:0005856">
    <property type="term" value="C:cytoskeleton"/>
    <property type="evidence" value="ECO:0007669"/>
    <property type="project" value="UniProtKB-SubCell"/>
</dbReference>
<dbReference type="InterPro" id="IPR031378">
    <property type="entry name" value="SVBP"/>
</dbReference>
<keyword evidence="6" id="KW-0964">Secreted</keyword>
<evidence type="ECO:0000256" key="7">
    <source>
        <dbReference type="ARBA" id="ARBA00023054"/>
    </source>
</evidence>
<comment type="similarity">
    <text evidence="3">Belongs to the SVBP family.</text>
</comment>
<feature type="compositionally biased region" description="Basic residues" evidence="10">
    <location>
        <begin position="239"/>
        <end position="257"/>
    </location>
</feature>
<keyword evidence="7 9" id="KW-0175">Coiled coil</keyword>
<evidence type="ECO:0000256" key="10">
    <source>
        <dbReference type="SAM" id="MobiDB-lite"/>
    </source>
</evidence>
<evidence type="ECO:0000256" key="8">
    <source>
        <dbReference type="ARBA" id="ARBA00023212"/>
    </source>
</evidence>
<feature type="compositionally biased region" description="Basic and acidic residues" evidence="10">
    <location>
        <begin position="226"/>
        <end position="238"/>
    </location>
</feature>
<comment type="caution">
    <text evidence="11">The sequence shown here is derived from an EMBL/GenBank/DDBJ whole genome shotgun (WGS) entry which is preliminary data.</text>
</comment>
<dbReference type="PANTHER" id="PTHR34762:SF1">
    <property type="entry name" value="SMALL VASOHIBIN-BINDING PROTEIN"/>
    <property type="match status" value="1"/>
</dbReference>
<evidence type="ECO:0000256" key="5">
    <source>
        <dbReference type="ARBA" id="ARBA00022490"/>
    </source>
</evidence>
<feature type="region of interest" description="Disordered" evidence="10">
    <location>
        <begin position="226"/>
        <end position="303"/>
    </location>
</feature>
<evidence type="ECO:0000313" key="11">
    <source>
        <dbReference type="EMBL" id="PFX23589.1"/>
    </source>
</evidence>
<dbReference type="Proteomes" id="UP000225706">
    <property type="component" value="Unassembled WGS sequence"/>
</dbReference>
<evidence type="ECO:0000256" key="9">
    <source>
        <dbReference type="SAM" id="Coils"/>
    </source>
</evidence>
<gene>
    <name evidence="11" type="primary">Ccdc23</name>
    <name evidence="11" type="ORF">AWC38_SpisGene11855</name>
</gene>
<organism evidence="11 12">
    <name type="scientific">Stylophora pistillata</name>
    <name type="common">Smooth cauliflower coral</name>
    <dbReference type="NCBI Taxonomy" id="50429"/>
    <lineage>
        <taxon>Eukaryota</taxon>
        <taxon>Metazoa</taxon>
        <taxon>Cnidaria</taxon>
        <taxon>Anthozoa</taxon>
        <taxon>Hexacorallia</taxon>
        <taxon>Scleractinia</taxon>
        <taxon>Astrocoeniina</taxon>
        <taxon>Pocilloporidae</taxon>
        <taxon>Stylophora</taxon>
    </lineage>
</organism>
<evidence type="ECO:0000256" key="3">
    <source>
        <dbReference type="ARBA" id="ARBA00006072"/>
    </source>
</evidence>